<name>A0ABP8C5K0_9ACTN</name>
<dbReference type="Proteomes" id="UP001501710">
    <property type="component" value="Unassembled WGS sequence"/>
</dbReference>
<organism evidence="1 2">
    <name type="scientific">Actinomadura meridiana</name>
    <dbReference type="NCBI Taxonomy" id="559626"/>
    <lineage>
        <taxon>Bacteria</taxon>
        <taxon>Bacillati</taxon>
        <taxon>Actinomycetota</taxon>
        <taxon>Actinomycetes</taxon>
        <taxon>Streptosporangiales</taxon>
        <taxon>Thermomonosporaceae</taxon>
        <taxon>Actinomadura</taxon>
    </lineage>
</organism>
<accession>A0ABP8C5K0</accession>
<dbReference type="Gene3D" id="1.25.40.10">
    <property type="entry name" value="Tetratricopeptide repeat domain"/>
    <property type="match status" value="1"/>
</dbReference>
<keyword evidence="2" id="KW-1185">Reference proteome</keyword>
<sequence length="374" mass="40623">MSTTPLRVSPPLDEFIRDLLQFTHACGSPHYRELAKLAPEVLARHKKRIPVLRTLSLTAISNVMTRKRQGPQSWGWVATYVLTCLHYVEKTGITPDFPGPADLQGWHIRYQAMRDQLVRLPAQAGTEMPRPDLALEPAPQVDLAASAGASSAGAGTGDAELPAVPAVVLAAPPMGGGSDGLVDETRERDGRWTAPSTGSHHSPLPWQIIWSSMNADELGRWLPELPSRAHRRFYQLFSQHGVDLLDGAEHGDPDAACRLGILLLCHRRPAEAIAWLNSAARSGDEAAEVLINADPDQRQQLAAELAYEFTLPGYRQDRSESPTLTGAETYYQAAACAGHLGALARLGMIYEARGETASALFAFTEAAQHQPPVD</sequence>
<dbReference type="InterPro" id="IPR011990">
    <property type="entry name" value="TPR-like_helical_dom_sf"/>
</dbReference>
<evidence type="ECO:0008006" key="3">
    <source>
        <dbReference type="Google" id="ProtNLM"/>
    </source>
</evidence>
<comment type="caution">
    <text evidence="1">The sequence shown here is derived from an EMBL/GenBank/DDBJ whole genome shotgun (WGS) entry which is preliminary data.</text>
</comment>
<reference evidence="2" key="1">
    <citation type="journal article" date="2019" name="Int. J. Syst. Evol. Microbiol.">
        <title>The Global Catalogue of Microorganisms (GCM) 10K type strain sequencing project: providing services to taxonomists for standard genome sequencing and annotation.</title>
        <authorList>
            <consortium name="The Broad Institute Genomics Platform"/>
            <consortium name="The Broad Institute Genome Sequencing Center for Infectious Disease"/>
            <person name="Wu L."/>
            <person name="Ma J."/>
        </authorList>
    </citation>
    <scope>NUCLEOTIDE SEQUENCE [LARGE SCALE GENOMIC DNA]</scope>
    <source>
        <strain evidence="2">JCM 17440</strain>
    </source>
</reference>
<evidence type="ECO:0000313" key="1">
    <source>
        <dbReference type="EMBL" id="GAA4233981.1"/>
    </source>
</evidence>
<dbReference type="RefSeq" id="WP_344898324.1">
    <property type="nucleotide sequence ID" value="NZ_BAABAS010000007.1"/>
</dbReference>
<dbReference type="EMBL" id="BAABAS010000007">
    <property type="protein sequence ID" value="GAA4233981.1"/>
    <property type="molecule type" value="Genomic_DNA"/>
</dbReference>
<gene>
    <name evidence="1" type="ORF">GCM10022254_37740</name>
</gene>
<protein>
    <recommendedName>
        <fullName evidence="3">Sel1 repeat family protein</fullName>
    </recommendedName>
</protein>
<proteinExistence type="predicted"/>
<evidence type="ECO:0000313" key="2">
    <source>
        <dbReference type="Proteomes" id="UP001501710"/>
    </source>
</evidence>